<keyword evidence="3" id="KW-1133">Transmembrane helix</keyword>
<evidence type="ECO:0000256" key="3">
    <source>
        <dbReference type="SAM" id="Phobius"/>
    </source>
</evidence>
<dbReference type="PANTHER" id="PTHR32309:SF13">
    <property type="entry name" value="FERRIC ENTEROBACTIN TRANSPORT PROTEIN FEPE"/>
    <property type="match status" value="1"/>
</dbReference>
<keyword evidence="3" id="KW-0472">Membrane</keyword>
<evidence type="ECO:0000256" key="1">
    <source>
        <dbReference type="SAM" id="Coils"/>
    </source>
</evidence>
<feature type="coiled-coil region" evidence="1">
    <location>
        <begin position="496"/>
        <end position="523"/>
    </location>
</feature>
<evidence type="ECO:0000313" key="5">
    <source>
        <dbReference type="Proteomes" id="UP000183812"/>
    </source>
</evidence>
<accession>A0A1G7Q0W2</accession>
<feature type="compositionally biased region" description="Pro residues" evidence="2">
    <location>
        <begin position="51"/>
        <end position="62"/>
    </location>
</feature>
<dbReference type="AlphaFoldDB" id="A0A1G7Q0W2"/>
<organism evidence="4 5">
    <name type="scientific">Rhodobacter capsulatus</name>
    <name type="common">Rhodopseudomonas capsulata</name>
    <dbReference type="NCBI Taxonomy" id="1061"/>
    <lineage>
        <taxon>Bacteria</taxon>
        <taxon>Pseudomonadati</taxon>
        <taxon>Pseudomonadota</taxon>
        <taxon>Alphaproteobacteria</taxon>
        <taxon>Rhodobacterales</taxon>
        <taxon>Rhodobacter group</taxon>
        <taxon>Rhodobacter</taxon>
    </lineage>
</organism>
<name>A0A1G7Q0W2_RHOCA</name>
<gene>
    <name evidence="4" type="ORF">SAMN04244550_03099</name>
</gene>
<keyword evidence="3" id="KW-0812">Transmembrane</keyword>
<evidence type="ECO:0000256" key="2">
    <source>
        <dbReference type="SAM" id="MobiDB-lite"/>
    </source>
</evidence>
<feature type="transmembrane region" description="Helical" evidence="3">
    <location>
        <begin position="254"/>
        <end position="277"/>
    </location>
</feature>
<sequence>MTTIPKAIRYRIRPETPVPAGRPGLSADLTPVEDLLRRRAERLGTETAAPAAPPPVPPPPAAQPETRAEPLSGEGSDLFQPQEDGFGEAPYPTAAPRKAAQGGAPAEITSDADIASIRGEGLTGRQLRLARRTAQKHGIEASSDFEAVLLLRRRGIDPFDRNALMALERADAETAAQAAAIPMPGTARGGSATTKALARIDGAGADTRVQLPQTITPAQVPAPPRGAPALDEGTRAREIIKIQRDIARRRRRRIGLLLARLSFFVFLPTLLAGWYFFVVATPMYATKTEFVIQKADSMGGGGSGLGSLFSGTQLATNQDSVTVQSFLQSRDAMLRLEADKGFKAHFSQPGIDPIQRLEPGATNEAAYKLYKRNVKIGYDPSEGLIRMEVIAADPLVSKAFSEALISYAEGQVDRLTGRLREDQMRGARESYEDAERKVFAAQAKVLELQEKVGILDPAAEGAGKMSQVTGFETELQKKRLELGQLLDNPSPSPARVAGVRGDISRLETMIAELRRQLTEKTGSTESLASVTGQLRIAEAELETRQGLLAAAAQQMEVARIEANKQVRYLEMGVRPVAPDEPTYPRAFEDTLLAFLVFSGIYLMLSLTASILREQVSS</sequence>
<keyword evidence="1" id="KW-0175">Coiled coil</keyword>
<evidence type="ECO:0000313" key="4">
    <source>
        <dbReference type="EMBL" id="SDF92134.1"/>
    </source>
</evidence>
<feature type="region of interest" description="Disordered" evidence="2">
    <location>
        <begin position="1"/>
        <end position="117"/>
    </location>
</feature>
<dbReference type="RefSeq" id="WP_074555762.1">
    <property type="nucleotide sequence ID" value="NZ_CP119563.1"/>
</dbReference>
<feature type="coiled-coil region" evidence="1">
    <location>
        <begin position="424"/>
        <end position="451"/>
    </location>
</feature>
<dbReference type="EMBL" id="FNAY01000021">
    <property type="protein sequence ID" value="SDF92134.1"/>
    <property type="molecule type" value="Genomic_DNA"/>
</dbReference>
<dbReference type="GO" id="GO:0005886">
    <property type="term" value="C:plasma membrane"/>
    <property type="evidence" value="ECO:0007669"/>
    <property type="project" value="TreeGrafter"/>
</dbReference>
<dbReference type="OrthoDB" id="7810642at2"/>
<dbReference type="PANTHER" id="PTHR32309">
    <property type="entry name" value="TYROSINE-PROTEIN KINASE"/>
    <property type="match status" value="1"/>
</dbReference>
<protein>
    <submittedName>
        <fullName evidence="4">Capsular polysaccharide transport system permease protein</fullName>
    </submittedName>
</protein>
<dbReference type="Proteomes" id="UP000183812">
    <property type="component" value="Unassembled WGS sequence"/>
</dbReference>
<reference evidence="4 5" key="1">
    <citation type="submission" date="2016-10" db="EMBL/GenBank/DDBJ databases">
        <authorList>
            <person name="de Groot N.N."/>
        </authorList>
    </citation>
    <scope>NUCLEOTIDE SEQUENCE [LARGE SCALE GENOMIC DNA]</scope>
    <source>
        <strain evidence="5">DSM 938 / 37b4</strain>
    </source>
</reference>
<feature type="compositionally biased region" description="Basic and acidic residues" evidence="2">
    <location>
        <begin position="34"/>
        <end position="44"/>
    </location>
</feature>
<feature type="transmembrane region" description="Helical" evidence="3">
    <location>
        <begin position="591"/>
        <end position="611"/>
    </location>
</feature>
<dbReference type="InterPro" id="IPR050445">
    <property type="entry name" value="Bact_polysacc_biosynth/exp"/>
</dbReference>
<proteinExistence type="predicted"/>
<dbReference type="GO" id="GO:0004713">
    <property type="term" value="F:protein tyrosine kinase activity"/>
    <property type="evidence" value="ECO:0007669"/>
    <property type="project" value="TreeGrafter"/>
</dbReference>